<evidence type="ECO:0008006" key="3">
    <source>
        <dbReference type="Google" id="ProtNLM"/>
    </source>
</evidence>
<accession>A0A6L8MDP9</accession>
<reference evidence="1 2" key="1">
    <citation type="submission" date="2019-12" db="EMBL/GenBank/DDBJ databases">
        <title>Novel species isolated from a subtropical stream in China.</title>
        <authorList>
            <person name="Lu H."/>
        </authorList>
    </citation>
    <scope>NUCLEOTIDE SEQUENCE [LARGE SCALE GENOMIC DNA]</scope>
    <source>
        <strain evidence="1 2">FT50W</strain>
    </source>
</reference>
<gene>
    <name evidence="1" type="ORF">GTP44_02705</name>
</gene>
<evidence type="ECO:0000313" key="1">
    <source>
        <dbReference type="EMBL" id="MYM80873.1"/>
    </source>
</evidence>
<dbReference type="EMBL" id="WWCP01000002">
    <property type="protein sequence ID" value="MYM80873.1"/>
    <property type="molecule type" value="Genomic_DNA"/>
</dbReference>
<dbReference type="Proteomes" id="UP000474565">
    <property type="component" value="Unassembled WGS sequence"/>
</dbReference>
<organism evidence="1 2">
    <name type="scientific">Duganella lactea</name>
    <dbReference type="NCBI Taxonomy" id="2692173"/>
    <lineage>
        <taxon>Bacteria</taxon>
        <taxon>Pseudomonadati</taxon>
        <taxon>Pseudomonadota</taxon>
        <taxon>Betaproteobacteria</taxon>
        <taxon>Burkholderiales</taxon>
        <taxon>Oxalobacteraceae</taxon>
        <taxon>Telluria group</taxon>
        <taxon>Duganella</taxon>
    </lineage>
</organism>
<name>A0A6L8MDP9_9BURK</name>
<protein>
    <recommendedName>
        <fullName evidence="3">Transposase</fullName>
    </recommendedName>
</protein>
<sequence length="116" mass="12864">MNKPNETAETPYGRLDVAALNAAQDSFDTSKLLQMVDELDAVLVATRKEDGLRDMLLRLHGMAHTVINGAALSVPANEETLPELAFDVASEVLEIISTLRRWQPHLEVLERLATRN</sequence>
<dbReference type="InterPro" id="IPR049837">
    <property type="entry name" value="TnpC_reg-like"/>
</dbReference>
<dbReference type="AlphaFoldDB" id="A0A6L8MDP9"/>
<comment type="caution">
    <text evidence="1">The sequence shown here is derived from an EMBL/GenBank/DDBJ whole genome shotgun (WGS) entry which is preliminary data.</text>
</comment>
<dbReference type="RefSeq" id="WP_161018220.1">
    <property type="nucleotide sequence ID" value="NZ_WWCP01000002.1"/>
</dbReference>
<proteinExistence type="predicted"/>
<dbReference type="NCBIfam" id="NF041282">
    <property type="entry name" value="TnpC_regulator"/>
    <property type="match status" value="1"/>
</dbReference>
<evidence type="ECO:0000313" key="2">
    <source>
        <dbReference type="Proteomes" id="UP000474565"/>
    </source>
</evidence>